<dbReference type="Proteomes" id="UP000700596">
    <property type="component" value="Unassembled WGS sequence"/>
</dbReference>
<organism evidence="1 2">
    <name type="scientific">Dendryphion nanum</name>
    <dbReference type="NCBI Taxonomy" id="256645"/>
    <lineage>
        <taxon>Eukaryota</taxon>
        <taxon>Fungi</taxon>
        <taxon>Dikarya</taxon>
        <taxon>Ascomycota</taxon>
        <taxon>Pezizomycotina</taxon>
        <taxon>Dothideomycetes</taxon>
        <taxon>Pleosporomycetidae</taxon>
        <taxon>Pleosporales</taxon>
        <taxon>Torulaceae</taxon>
        <taxon>Dendryphion</taxon>
    </lineage>
</organism>
<dbReference type="AlphaFoldDB" id="A0A9P9I676"/>
<dbReference type="EMBL" id="JAGMWT010000033">
    <property type="protein sequence ID" value="KAH7109261.1"/>
    <property type="molecule type" value="Genomic_DNA"/>
</dbReference>
<evidence type="ECO:0000313" key="2">
    <source>
        <dbReference type="Proteomes" id="UP000700596"/>
    </source>
</evidence>
<evidence type="ECO:0000313" key="1">
    <source>
        <dbReference type="EMBL" id="KAH7109261.1"/>
    </source>
</evidence>
<protein>
    <submittedName>
        <fullName evidence="1">Uncharacterized protein</fullName>
    </submittedName>
</protein>
<name>A0A9P9I676_9PLEO</name>
<proteinExistence type="predicted"/>
<accession>A0A9P9I676</accession>
<sequence length="319" mass="35867">MQAVICTLGSESGLKRILQLVKEDLSMEGADDIFASAVLPFFKTVGHPRILGSGLLENAIGTIYNTVFGPGGRYALQIYEYIVTNAASYSPEDTLAMIVVFAKILDFNETINAMEDFKRIAENLEIVIGADKKDASCASAVKWLKRAKSRLGIGRHNQTTTDIKTTKQRALSQFAQDLPGFLSKKGPRYDNDSDDVRNVRILPTYHEILSDRPPYLPTLDPSELHLPGIEGLIDRHFRLYREDTVGPIRDALNRELFSLRNPQNRSQNAQNVRTNVYSNLALDRFHCDLWHGPVITISIGQPAQVCNMRPHARVDWWKS</sequence>
<dbReference type="OrthoDB" id="2423195at2759"/>
<reference evidence="1" key="1">
    <citation type="journal article" date="2021" name="Nat. Commun.">
        <title>Genetic determinants of endophytism in the Arabidopsis root mycobiome.</title>
        <authorList>
            <person name="Mesny F."/>
            <person name="Miyauchi S."/>
            <person name="Thiergart T."/>
            <person name="Pickel B."/>
            <person name="Atanasova L."/>
            <person name="Karlsson M."/>
            <person name="Huettel B."/>
            <person name="Barry K.W."/>
            <person name="Haridas S."/>
            <person name="Chen C."/>
            <person name="Bauer D."/>
            <person name="Andreopoulos W."/>
            <person name="Pangilinan J."/>
            <person name="LaButti K."/>
            <person name="Riley R."/>
            <person name="Lipzen A."/>
            <person name="Clum A."/>
            <person name="Drula E."/>
            <person name="Henrissat B."/>
            <person name="Kohler A."/>
            <person name="Grigoriev I.V."/>
            <person name="Martin F.M."/>
            <person name="Hacquard S."/>
        </authorList>
    </citation>
    <scope>NUCLEOTIDE SEQUENCE</scope>
    <source>
        <strain evidence="1">MPI-CAGE-CH-0243</strain>
    </source>
</reference>
<comment type="caution">
    <text evidence="1">The sequence shown here is derived from an EMBL/GenBank/DDBJ whole genome shotgun (WGS) entry which is preliminary data.</text>
</comment>
<gene>
    <name evidence="1" type="ORF">B0J11DRAFT_237420</name>
</gene>
<keyword evidence="2" id="KW-1185">Reference proteome</keyword>